<dbReference type="PANTHER" id="PTHR37422:SF13">
    <property type="entry name" value="LIPOPOLYSACCHARIDE BIOSYNTHESIS PROTEIN PA4999-RELATED"/>
    <property type="match status" value="1"/>
</dbReference>
<feature type="transmembrane region" description="Helical" evidence="5">
    <location>
        <begin position="321"/>
        <end position="340"/>
    </location>
</feature>
<feature type="transmembrane region" description="Helical" evidence="5">
    <location>
        <begin position="185"/>
        <end position="202"/>
    </location>
</feature>
<dbReference type="PANTHER" id="PTHR37422">
    <property type="entry name" value="TEICHURONIC ACID BIOSYNTHESIS PROTEIN TUAE"/>
    <property type="match status" value="1"/>
</dbReference>
<evidence type="ECO:0000313" key="8">
    <source>
        <dbReference type="Proteomes" id="UP000190852"/>
    </source>
</evidence>
<keyword evidence="3 5" id="KW-1133">Transmembrane helix</keyword>
<dbReference type="InterPro" id="IPR007016">
    <property type="entry name" value="O-antigen_ligase-rel_domated"/>
</dbReference>
<keyword evidence="4 5" id="KW-0472">Membrane</keyword>
<feature type="transmembrane region" description="Helical" evidence="5">
    <location>
        <begin position="160"/>
        <end position="178"/>
    </location>
</feature>
<evidence type="ECO:0000256" key="4">
    <source>
        <dbReference type="ARBA" id="ARBA00023136"/>
    </source>
</evidence>
<keyword evidence="7" id="KW-0436">Ligase</keyword>
<dbReference type="AlphaFoldDB" id="A0A1T5ANA0"/>
<organism evidence="7 8">
    <name type="scientific">Parabacteroides chartae</name>
    <dbReference type="NCBI Taxonomy" id="1037355"/>
    <lineage>
        <taxon>Bacteria</taxon>
        <taxon>Pseudomonadati</taxon>
        <taxon>Bacteroidota</taxon>
        <taxon>Bacteroidia</taxon>
        <taxon>Bacteroidales</taxon>
        <taxon>Tannerellaceae</taxon>
        <taxon>Parabacteroides</taxon>
    </lineage>
</organism>
<evidence type="ECO:0000256" key="1">
    <source>
        <dbReference type="ARBA" id="ARBA00004141"/>
    </source>
</evidence>
<sequence>MNKYDWMLFLLIISLATGSIGGALIPTRIITIALTPFLSRKDLFNYKAKSLVWFFTAWLSFCVISLIWTSDTNQGLKELVYYPIHMLFFLELICFSRKAKNPLRTITNAWIITLTCTSIIAIWELTTGNHLSISKWDEDTINYDGILVNHSFASVTFGNYNGYVVFLIYALPYLLYRLVSYPTKIIKIICMVLLGTTCYTLFMNSSRGGLLSMLIIFLTFIFMGSKLRDKTLQRSFYFLSFLIVFIIYKYWDVLSFYLSIRTSGMSSSTDDVRWSIWSNAFICLIDSNFIGTGVGSVIESMRKVAATGNVIVPHNLFIEFAVQYGVIFFIVFIVFLLKTFRRSLKSSNIQEKMLLMSQFLALPVVSLIDSSYLLNPATWCFFACIYIFSNNENLPYFNTRI</sequence>
<keyword evidence="2 5" id="KW-0812">Transmembrane</keyword>
<feature type="domain" description="O-antigen ligase-related" evidence="6">
    <location>
        <begin position="196"/>
        <end position="333"/>
    </location>
</feature>
<evidence type="ECO:0000256" key="3">
    <source>
        <dbReference type="ARBA" id="ARBA00022989"/>
    </source>
</evidence>
<keyword evidence="8" id="KW-1185">Reference proteome</keyword>
<feature type="transmembrane region" description="Helical" evidence="5">
    <location>
        <begin position="6"/>
        <end position="30"/>
    </location>
</feature>
<proteinExistence type="predicted"/>
<dbReference type="InterPro" id="IPR051533">
    <property type="entry name" value="WaaL-like"/>
</dbReference>
<feature type="transmembrane region" description="Helical" evidence="5">
    <location>
        <begin position="51"/>
        <end position="68"/>
    </location>
</feature>
<gene>
    <name evidence="7" type="ORF">SAMN05660349_00770</name>
</gene>
<evidence type="ECO:0000256" key="5">
    <source>
        <dbReference type="SAM" id="Phobius"/>
    </source>
</evidence>
<dbReference type="EMBL" id="FUYQ01000004">
    <property type="protein sequence ID" value="SKB36472.1"/>
    <property type="molecule type" value="Genomic_DNA"/>
</dbReference>
<dbReference type="RefSeq" id="WP_079682471.1">
    <property type="nucleotide sequence ID" value="NZ_FUYQ01000004.1"/>
</dbReference>
<reference evidence="8" key="1">
    <citation type="submission" date="2017-02" db="EMBL/GenBank/DDBJ databases">
        <authorList>
            <person name="Varghese N."/>
            <person name="Submissions S."/>
        </authorList>
    </citation>
    <scope>NUCLEOTIDE SEQUENCE [LARGE SCALE GENOMIC DNA]</scope>
    <source>
        <strain evidence="8">DSM 24967</strain>
    </source>
</reference>
<dbReference type="GO" id="GO:0016874">
    <property type="term" value="F:ligase activity"/>
    <property type="evidence" value="ECO:0007669"/>
    <property type="project" value="UniProtKB-KW"/>
</dbReference>
<accession>A0A1T5ANA0</accession>
<feature type="transmembrane region" description="Helical" evidence="5">
    <location>
        <begin position="236"/>
        <end position="260"/>
    </location>
</feature>
<evidence type="ECO:0000256" key="2">
    <source>
        <dbReference type="ARBA" id="ARBA00022692"/>
    </source>
</evidence>
<feature type="transmembrane region" description="Helical" evidence="5">
    <location>
        <begin position="80"/>
        <end position="96"/>
    </location>
</feature>
<dbReference type="Proteomes" id="UP000190852">
    <property type="component" value="Unassembled WGS sequence"/>
</dbReference>
<name>A0A1T5ANA0_9BACT</name>
<evidence type="ECO:0000313" key="7">
    <source>
        <dbReference type="EMBL" id="SKB36472.1"/>
    </source>
</evidence>
<dbReference type="Pfam" id="PF04932">
    <property type="entry name" value="Wzy_C"/>
    <property type="match status" value="1"/>
</dbReference>
<evidence type="ECO:0000259" key="6">
    <source>
        <dbReference type="Pfam" id="PF04932"/>
    </source>
</evidence>
<comment type="subcellular location">
    <subcellularLocation>
        <location evidence="1">Membrane</location>
        <topology evidence="1">Multi-pass membrane protein</topology>
    </subcellularLocation>
</comment>
<protein>
    <submittedName>
        <fullName evidence="7">O-antigen ligase like membrane protein</fullName>
    </submittedName>
</protein>
<feature type="transmembrane region" description="Helical" evidence="5">
    <location>
        <begin position="108"/>
        <end position="126"/>
    </location>
</feature>
<dbReference type="GO" id="GO:0016020">
    <property type="term" value="C:membrane"/>
    <property type="evidence" value="ECO:0007669"/>
    <property type="project" value="UniProtKB-SubCell"/>
</dbReference>
<feature type="transmembrane region" description="Helical" evidence="5">
    <location>
        <begin position="208"/>
        <end position="224"/>
    </location>
</feature>